<dbReference type="Gene3D" id="3.40.225.10">
    <property type="entry name" value="Class II aldolase/adducin N-terminal domain"/>
    <property type="match status" value="2"/>
</dbReference>
<dbReference type="GO" id="GO:0016832">
    <property type="term" value="F:aldehyde-lyase activity"/>
    <property type="evidence" value="ECO:0007669"/>
    <property type="project" value="TreeGrafter"/>
</dbReference>
<dbReference type="SMART" id="SM01007">
    <property type="entry name" value="Aldolase_II"/>
    <property type="match status" value="1"/>
</dbReference>
<comment type="caution">
    <text evidence="4">The sequence shown here is derived from an EMBL/GenBank/DDBJ whole genome shotgun (WGS) entry which is preliminary data.</text>
</comment>
<keyword evidence="5" id="KW-1185">Reference proteome</keyword>
<dbReference type="InterPro" id="IPR036409">
    <property type="entry name" value="Aldolase_II/adducin_N_sf"/>
</dbReference>
<dbReference type="GO" id="GO:0005829">
    <property type="term" value="C:cytosol"/>
    <property type="evidence" value="ECO:0007669"/>
    <property type="project" value="TreeGrafter"/>
</dbReference>
<accession>A0A196SM40</accession>
<reference evidence="4 5" key="1">
    <citation type="submission" date="2016-05" db="EMBL/GenBank/DDBJ databases">
        <title>Nuclear genome of Blastocystis sp. subtype 1 NandII.</title>
        <authorList>
            <person name="Gentekaki E."/>
            <person name="Curtis B."/>
            <person name="Stairs C."/>
            <person name="Eme L."/>
            <person name="Herman E."/>
            <person name="Klimes V."/>
            <person name="Arias M.C."/>
            <person name="Elias M."/>
            <person name="Hilliou F."/>
            <person name="Klute M."/>
            <person name="Malik S.-B."/>
            <person name="Pightling A."/>
            <person name="Rachubinski R."/>
            <person name="Salas D."/>
            <person name="Schlacht A."/>
            <person name="Suga H."/>
            <person name="Archibald J."/>
            <person name="Ball S.G."/>
            <person name="Clark G."/>
            <person name="Dacks J."/>
            <person name="Van Der Giezen M."/>
            <person name="Tsaousis A."/>
            <person name="Roger A."/>
        </authorList>
    </citation>
    <scope>NUCLEOTIDE SEQUENCE [LARGE SCALE GENOMIC DNA]</scope>
    <source>
        <strain evidence="5">ATCC 50177 / NandII</strain>
    </source>
</reference>
<dbReference type="OrthoDB" id="191080at2759"/>
<evidence type="ECO:0000256" key="2">
    <source>
        <dbReference type="ARBA" id="ARBA00023239"/>
    </source>
</evidence>
<dbReference type="EMBL" id="LXWW01000034">
    <property type="protein sequence ID" value="OAO17346.1"/>
    <property type="molecule type" value="Genomic_DNA"/>
</dbReference>
<evidence type="ECO:0000256" key="1">
    <source>
        <dbReference type="ARBA" id="ARBA00022723"/>
    </source>
</evidence>
<evidence type="ECO:0000313" key="4">
    <source>
        <dbReference type="EMBL" id="OAO17346.1"/>
    </source>
</evidence>
<dbReference type="STRING" id="478820.A0A196SM40"/>
<dbReference type="SUPFAM" id="SSF53639">
    <property type="entry name" value="AraD/HMP-PK domain-like"/>
    <property type="match status" value="2"/>
</dbReference>
<dbReference type="AlphaFoldDB" id="A0A196SM40"/>
<evidence type="ECO:0000259" key="3">
    <source>
        <dbReference type="SMART" id="SM01007"/>
    </source>
</evidence>
<gene>
    <name evidence="4" type="ORF">AV274_0923</name>
</gene>
<sequence>MTSLYRRDLTTTSGGNVSIKSPDGRIWMTPTGVDKCNVKPEQVCSITPNGEIVGSFKPTSEWKMHFDIYKERDDVNAIVHTHTPSLLTCALSHQLPHLHSFPAVHTFLGDISMVPYRICGSDKLASACAQSVRENPHSKCFLLLNHGVLVVGSSADEAFNRLELLDRIASLYLVSKLHLDYTPLSSIPAAPHLLRESTFRNPQYQPCYEELFRFSKRAYDHHLVTTEHLFSMIDPHQPAILHTTLPLLRLTSADASTASVSETVNGTHLDYHSRIYERNTSVRVIFECLPLYTSALLLLKNCYATDIMPESFIVIGKIKYISKQDASPAFAASCIQEGATVLLIEEYGVMVIGESAMQAYDRLEVLEATSKAVYMCNDTSRGVFGLSAEEIAEVKSRFGCKLIPKG</sequence>
<keyword evidence="1" id="KW-0479">Metal-binding</keyword>
<keyword evidence="2" id="KW-0456">Lyase</keyword>
<dbReference type="GO" id="GO:0046872">
    <property type="term" value="F:metal ion binding"/>
    <property type="evidence" value="ECO:0007669"/>
    <property type="project" value="UniProtKB-KW"/>
</dbReference>
<protein>
    <submittedName>
        <fullName evidence="4">Aldolase</fullName>
    </submittedName>
</protein>
<dbReference type="InterPro" id="IPR050197">
    <property type="entry name" value="Aldolase_class_II_sugar_metab"/>
</dbReference>
<name>A0A196SM40_BLAHN</name>
<dbReference type="PANTHER" id="PTHR22789:SF0">
    <property type="entry name" value="3-OXO-TETRONATE 4-PHOSPHATE DECARBOXYLASE-RELATED"/>
    <property type="match status" value="1"/>
</dbReference>
<dbReference type="Pfam" id="PF00596">
    <property type="entry name" value="Aldolase_II"/>
    <property type="match status" value="2"/>
</dbReference>
<proteinExistence type="predicted"/>
<dbReference type="Proteomes" id="UP000078348">
    <property type="component" value="Unassembled WGS sequence"/>
</dbReference>
<dbReference type="PANTHER" id="PTHR22789">
    <property type="entry name" value="FUCULOSE PHOSPHATE ALDOLASE"/>
    <property type="match status" value="1"/>
</dbReference>
<organism evidence="4 5">
    <name type="scientific">Blastocystis sp. subtype 1 (strain ATCC 50177 / NandII)</name>
    <dbReference type="NCBI Taxonomy" id="478820"/>
    <lineage>
        <taxon>Eukaryota</taxon>
        <taxon>Sar</taxon>
        <taxon>Stramenopiles</taxon>
        <taxon>Bigyra</taxon>
        <taxon>Opalozoa</taxon>
        <taxon>Opalinata</taxon>
        <taxon>Blastocystidae</taxon>
        <taxon>Blastocystis</taxon>
    </lineage>
</organism>
<dbReference type="GO" id="GO:0019323">
    <property type="term" value="P:pentose catabolic process"/>
    <property type="evidence" value="ECO:0007669"/>
    <property type="project" value="TreeGrafter"/>
</dbReference>
<dbReference type="InterPro" id="IPR001303">
    <property type="entry name" value="Aldolase_II/adducin_N"/>
</dbReference>
<evidence type="ECO:0000313" key="5">
    <source>
        <dbReference type="Proteomes" id="UP000078348"/>
    </source>
</evidence>
<feature type="domain" description="Class II aldolase/adducin N-terminal" evidence="3">
    <location>
        <begin position="3"/>
        <end position="173"/>
    </location>
</feature>